<feature type="DNA-binding region" description="H-T-H motif" evidence="2">
    <location>
        <begin position="29"/>
        <end position="48"/>
    </location>
</feature>
<dbReference type="InterPro" id="IPR050624">
    <property type="entry name" value="HTH-type_Tx_Regulator"/>
</dbReference>
<dbReference type="Gene3D" id="1.10.357.10">
    <property type="entry name" value="Tetracycline Repressor, domain 2"/>
    <property type="match status" value="1"/>
</dbReference>
<dbReference type="PROSITE" id="PS50977">
    <property type="entry name" value="HTH_TETR_2"/>
    <property type="match status" value="1"/>
</dbReference>
<dbReference type="OrthoDB" id="3193022at2"/>
<accession>A0A261EY48</accession>
<dbReference type="Proteomes" id="UP000216725">
    <property type="component" value="Unassembled WGS sequence"/>
</dbReference>
<comment type="caution">
    <text evidence="6">The sequence shown here is derived from an EMBL/GenBank/DDBJ whole genome shotgun (WGS) entry which is preliminary data.</text>
</comment>
<dbReference type="PANTHER" id="PTHR43479">
    <property type="entry name" value="ACREF/ENVCD OPERON REPRESSOR-RELATED"/>
    <property type="match status" value="1"/>
</dbReference>
<keyword evidence="4" id="KW-1133">Transmembrane helix</keyword>
<sequence>MRRNAERSVKALLEAFGQLLRVKPIGKITVTDVSKRANLTRNTFYSYFSSIEDLRASYFRHSYVFVDYLRQRHVTVDAEHLEDFVSAATDYIYDHHEEYHVLLEAFDGTPNLRYIVMSFIRGVYSSFAGEASTSENPMSEHDRRVVYYAVFVAYILMYQSVLDDLDVPRDEFEQRFLAMVRPYAELQRLNMATPEALDPLDLATMPRMPETVDLYAGRHSGTQEGDGDDVSASTLTAMADDAASFVFTGHPGLDDEILRQALLDDVIRGGRAGDAGGVDDLGIAGITTPGDVASGSADADAMPASDGAGLHSARPSHGSVGEQPARQSSVLDGLGINVVGSVPTPPTGGWRAYDERSSSRTVGRHTHDGKGRDGVRRDGRGDGDASGDGANRV</sequence>
<dbReference type="Pfam" id="PF00440">
    <property type="entry name" value="TetR_N"/>
    <property type="match status" value="1"/>
</dbReference>
<keyword evidence="4" id="KW-0472">Membrane</keyword>
<organism evidence="6 7">
    <name type="scientific">Pseudoscardovia radai</name>
    <dbReference type="NCBI Taxonomy" id="987066"/>
    <lineage>
        <taxon>Bacteria</taxon>
        <taxon>Bacillati</taxon>
        <taxon>Actinomycetota</taxon>
        <taxon>Actinomycetes</taxon>
        <taxon>Bifidobacteriales</taxon>
        <taxon>Bifidobacteriaceae</taxon>
        <taxon>Pseudoscardovia</taxon>
    </lineage>
</organism>
<dbReference type="AlphaFoldDB" id="A0A261EY48"/>
<evidence type="ECO:0000313" key="7">
    <source>
        <dbReference type="Proteomes" id="UP000216725"/>
    </source>
</evidence>
<feature type="domain" description="HTH tetR-type" evidence="5">
    <location>
        <begin position="6"/>
        <end position="66"/>
    </location>
</feature>
<feature type="transmembrane region" description="Helical" evidence="4">
    <location>
        <begin position="145"/>
        <end position="162"/>
    </location>
</feature>
<keyword evidence="4" id="KW-0812">Transmembrane</keyword>
<evidence type="ECO:0000313" key="6">
    <source>
        <dbReference type="EMBL" id="OZG51792.1"/>
    </source>
</evidence>
<dbReference type="InterPro" id="IPR001647">
    <property type="entry name" value="HTH_TetR"/>
</dbReference>
<keyword evidence="1 2" id="KW-0238">DNA-binding</keyword>
<dbReference type="RefSeq" id="WP_158216317.1">
    <property type="nucleotide sequence ID" value="NZ_MWWR01000006.1"/>
</dbReference>
<evidence type="ECO:0000256" key="4">
    <source>
        <dbReference type="SAM" id="Phobius"/>
    </source>
</evidence>
<protein>
    <recommendedName>
        <fullName evidence="5">HTH tetR-type domain-containing protein</fullName>
    </recommendedName>
</protein>
<gene>
    <name evidence="6" type="ORF">PSRA_0872</name>
</gene>
<proteinExistence type="predicted"/>
<reference evidence="6 7" key="1">
    <citation type="journal article" date="2017" name="BMC Genomics">
        <title>Comparative genomic and phylogenomic analyses of the Bifidobacteriaceae family.</title>
        <authorList>
            <person name="Lugli G.A."/>
            <person name="Milani C."/>
            <person name="Turroni F."/>
            <person name="Duranti S."/>
            <person name="Mancabelli L."/>
            <person name="Mangifesta M."/>
            <person name="Ferrario C."/>
            <person name="Modesto M."/>
            <person name="Mattarelli P."/>
            <person name="Jiri K."/>
            <person name="van Sinderen D."/>
            <person name="Ventura M."/>
        </authorList>
    </citation>
    <scope>NUCLEOTIDE SEQUENCE [LARGE SCALE GENOMIC DNA]</scope>
    <source>
        <strain evidence="6 7">DSM 24742</strain>
    </source>
</reference>
<evidence type="ECO:0000256" key="2">
    <source>
        <dbReference type="PROSITE-ProRule" id="PRU00335"/>
    </source>
</evidence>
<dbReference type="SUPFAM" id="SSF46689">
    <property type="entry name" value="Homeodomain-like"/>
    <property type="match status" value="1"/>
</dbReference>
<dbReference type="InterPro" id="IPR009057">
    <property type="entry name" value="Homeodomain-like_sf"/>
</dbReference>
<feature type="compositionally biased region" description="Basic and acidic residues" evidence="3">
    <location>
        <begin position="365"/>
        <end position="383"/>
    </location>
</feature>
<evidence type="ECO:0000256" key="1">
    <source>
        <dbReference type="ARBA" id="ARBA00023125"/>
    </source>
</evidence>
<dbReference type="GO" id="GO:0003677">
    <property type="term" value="F:DNA binding"/>
    <property type="evidence" value="ECO:0007669"/>
    <property type="project" value="UniProtKB-UniRule"/>
</dbReference>
<name>A0A261EY48_9BIFI</name>
<evidence type="ECO:0000256" key="3">
    <source>
        <dbReference type="SAM" id="MobiDB-lite"/>
    </source>
</evidence>
<dbReference type="EMBL" id="MWWR01000006">
    <property type="protein sequence ID" value="OZG51792.1"/>
    <property type="molecule type" value="Genomic_DNA"/>
</dbReference>
<keyword evidence="7" id="KW-1185">Reference proteome</keyword>
<dbReference type="PANTHER" id="PTHR43479:SF11">
    <property type="entry name" value="ACREF_ENVCD OPERON REPRESSOR-RELATED"/>
    <property type="match status" value="1"/>
</dbReference>
<feature type="region of interest" description="Disordered" evidence="3">
    <location>
        <begin position="294"/>
        <end position="393"/>
    </location>
</feature>
<evidence type="ECO:0000259" key="5">
    <source>
        <dbReference type="PROSITE" id="PS50977"/>
    </source>
</evidence>